<evidence type="ECO:0000313" key="7">
    <source>
        <dbReference type="EMBL" id="VUW90723.1"/>
    </source>
</evidence>
<evidence type="ECO:0000256" key="2">
    <source>
        <dbReference type="ARBA" id="ARBA00023002"/>
    </source>
</evidence>
<dbReference type="Pfam" id="PF22725">
    <property type="entry name" value="GFO_IDH_MocA_C3"/>
    <property type="match status" value="1"/>
</dbReference>
<dbReference type="Gene3D" id="3.30.360.10">
    <property type="entry name" value="Dihydrodipicolinate Reductase, domain 2"/>
    <property type="match status" value="1"/>
</dbReference>
<evidence type="ECO:0000259" key="3">
    <source>
        <dbReference type="Pfam" id="PF01408"/>
    </source>
</evidence>
<dbReference type="EMBL" id="QSKO01000001">
    <property type="protein sequence ID" value="RHE78623.1"/>
    <property type="molecule type" value="Genomic_DNA"/>
</dbReference>
<dbReference type="EC" id="1.-.-.-" evidence="7"/>
<comment type="similarity">
    <text evidence="1">Belongs to the Gfo/Idh/MocA family.</text>
</comment>
<evidence type="ECO:0000313" key="6">
    <source>
        <dbReference type="EMBL" id="RHE78623.1"/>
    </source>
</evidence>
<dbReference type="SUPFAM" id="SSF51735">
    <property type="entry name" value="NAD(P)-binding Rossmann-fold domains"/>
    <property type="match status" value="1"/>
</dbReference>
<evidence type="ECO:0000313" key="9">
    <source>
        <dbReference type="Proteomes" id="UP000284644"/>
    </source>
</evidence>
<dbReference type="RefSeq" id="WP_118045057.1">
    <property type="nucleotide sequence ID" value="NZ_CABHNB010000003.1"/>
</dbReference>
<keyword evidence="10" id="KW-1185">Reference proteome</keyword>
<evidence type="ECO:0000256" key="1">
    <source>
        <dbReference type="ARBA" id="ARBA00010928"/>
    </source>
</evidence>
<dbReference type="InterPro" id="IPR000683">
    <property type="entry name" value="Gfo/Idh/MocA-like_OxRdtase_N"/>
</dbReference>
<dbReference type="InterPro" id="IPR036291">
    <property type="entry name" value="NAD(P)-bd_dom_sf"/>
</dbReference>
<sequence length="362" mass="41117">MGLKIEDLKYVPDMPTDVKARKILIIGAGEIVRDSHLPAYKMAGYPVAGIYNRTVKKAQELADKFDIPKVYDDLDKLIADGIEMNAVFDIALPANMTADVLRKLPDNAGVLMQKPMGESIEEAKEILDICKAKKLTAGVNFQLRQAPYMIQLRKMISDGLIGDIYDVDWKVVTLQPWHLWTFLNDKERCEINYHSIHYVDAIRSICGDPKSVYCKTMFSPKSPNLKQTRTSIIMDYGDYLRVNISTNHGHDYGTEHQESYLQIEGTKGAIRLTLGLILDYPEGRPDKLEYYTYEAGEWKEAEIIGSWFPEAFIGTMGGLLRKLEDPSFHYMNSVEDAYRTMCVVEACYKSDKEGSTSVSYEE</sequence>
<dbReference type="GO" id="GO:0016491">
    <property type="term" value="F:oxidoreductase activity"/>
    <property type="evidence" value="ECO:0007669"/>
    <property type="project" value="UniProtKB-KW"/>
</dbReference>
<name>A0A414KNI9_9FIRM</name>
<reference evidence="7 10" key="2">
    <citation type="submission" date="2019-07" db="EMBL/GenBank/DDBJ databases">
        <authorList>
            <person name="Hibberd C M."/>
            <person name="Gehrig L. J."/>
            <person name="Chang H.-W."/>
            <person name="Venkatesh S."/>
        </authorList>
    </citation>
    <scope>NUCLEOTIDE SEQUENCE [LARGE SCALE GENOMIC DNA]</scope>
    <source>
        <strain evidence="7">Ruminococcus_obeum_SSTS_Bg7063</strain>
    </source>
</reference>
<evidence type="ECO:0000313" key="5">
    <source>
        <dbReference type="EMBL" id="RHE15652.1"/>
    </source>
</evidence>
<proteinExistence type="inferred from homology"/>
<dbReference type="Proteomes" id="UP000409147">
    <property type="component" value="Unassembled WGS sequence"/>
</dbReference>
<keyword evidence="2 7" id="KW-0560">Oxidoreductase</keyword>
<protein>
    <submittedName>
        <fullName evidence="6">Gfo/Idh/MocA family oxidoreductase</fullName>
    </submittedName>
    <submittedName>
        <fullName evidence="7">Oxidoreductase YceM</fullName>
        <ecNumber evidence="7">1.-.-.-</ecNumber>
    </submittedName>
</protein>
<dbReference type="AlphaFoldDB" id="A0A414KNI9"/>
<dbReference type="InterPro" id="IPR055170">
    <property type="entry name" value="GFO_IDH_MocA-like_dom"/>
</dbReference>
<gene>
    <name evidence="7" type="primary">yceM</name>
    <name evidence="6" type="ORF">DW723_01340</name>
    <name evidence="5" type="ORF">DW767_00400</name>
    <name evidence="7" type="ORF">ROSSTS7063_00238</name>
</gene>
<feature type="domain" description="GFO/IDH/MocA-like oxidoreductase" evidence="4">
    <location>
        <begin position="151"/>
        <end position="271"/>
    </location>
</feature>
<dbReference type="PANTHER" id="PTHR43708">
    <property type="entry name" value="CONSERVED EXPRESSED OXIDOREDUCTASE (EUROFUNG)"/>
    <property type="match status" value="1"/>
</dbReference>
<feature type="domain" description="Gfo/Idh/MocA-like oxidoreductase N-terminal" evidence="3">
    <location>
        <begin position="22"/>
        <end position="141"/>
    </location>
</feature>
<dbReference type="SUPFAM" id="SSF55347">
    <property type="entry name" value="Glyceraldehyde-3-phosphate dehydrogenase-like, C-terminal domain"/>
    <property type="match status" value="1"/>
</dbReference>
<evidence type="ECO:0000313" key="8">
    <source>
        <dbReference type="Proteomes" id="UP000283928"/>
    </source>
</evidence>
<dbReference type="EMBL" id="QSJW01000001">
    <property type="protein sequence ID" value="RHE15652.1"/>
    <property type="molecule type" value="Genomic_DNA"/>
</dbReference>
<accession>A0A414KNI9</accession>
<evidence type="ECO:0000313" key="10">
    <source>
        <dbReference type="Proteomes" id="UP000409147"/>
    </source>
</evidence>
<dbReference type="GO" id="GO:0000166">
    <property type="term" value="F:nucleotide binding"/>
    <property type="evidence" value="ECO:0007669"/>
    <property type="project" value="InterPro"/>
</dbReference>
<dbReference type="Pfam" id="PF01408">
    <property type="entry name" value="GFO_IDH_MocA"/>
    <property type="match status" value="1"/>
</dbReference>
<dbReference type="InterPro" id="IPR051317">
    <property type="entry name" value="Gfo/Idh/MocA_oxidoreduct"/>
</dbReference>
<evidence type="ECO:0000259" key="4">
    <source>
        <dbReference type="Pfam" id="PF22725"/>
    </source>
</evidence>
<dbReference type="PANTHER" id="PTHR43708:SF5">
    <property type="entry name" value="CONSERVED EXPRESSED OXIDOREDUCTASE (EUROFUNG)-RELATED"/>
    <property type="match status" value="1"/>
</dbReference>
<organism evidence="6 8">
    <name type="scientific">Blautia obeum</name>
    <dbReference type="NCBI Taxonomy" id="40520"/>
    <lineage>
        <taxon>Bacteria</taxon>
        <taxon>Bacillati</taxon>
        <taxon>Bacillota</taxon>
        <taxon>Clostridia</taxon>
        <taxon>Lachnospirales</taxon>
        <taxon>Lachnospiraceae</taxon>
        <taxon>Blautia</taxon>
    </lineage>
</organism>
<dbReference type="Gene3D" id="3.40.50.720">
    <property type="entry name" value="NAD(P)-binding Rossmann-like Domain"/>
    <property type="match status" value="1"/>
</dbReference>
<dbReference type="EMBL" id="CABHNB010000003">
    <property type="protein sequence ID" value="VUW90723.1"/>
    <property type="molecule type" value="Genomic_DNA"/>
</dbReference>
<dbReference type="Proteomes" id="UP000284644">
    <property type="component" value="Unassembled WGS sequence"/>
</dbReference>
<reference evidence="8 9" key="1">
    <citation type="submission" date="2018-08" db="EMBL/GenBank/DDBJ databases">
        <title>A genome reference for cultivated species of the human gut microbiota.</title>
        <authorList>
            <person name="Zou Y."/>
            <person name="Xue W."/>
            <person name="Luo G."/>
        </authorList>
    </citation>
    <scope>NUCLEOTIDE SEQUENCE [LARGE SCALE GENOMIC DNA]</scope>
    <source>
        <strain evidence="6 8">AM27-32LB</strain>
        <strain evidence="5 9">AM29-25AC</strain>
    </source>
</reference>
<dbReference type="Proteomes" id="UP000283928">
    <property type="component" value="Unassembled WGS sequence"/>
</dbReference>